<dbReference type="PANTHER" id="PTHR43622:SF7">
    <property type="entry name" value="3-DEHYDROQUINATE SYNTHASE, CHLOROPLASTIC"/>
    <property type="match status" value="1"/>
</dbReference>
<keyword evidence="11 18" id="KW-0479">Metal-binding</keyword>
<feature type="binding site" evidence="18">
    <location>
        <position position="260"/>
    </location>
    <ligand>
        <name>Zn(2+)</name>
        <dbReference type="ChEBI" id="CHEBI:29105"/>
    </ligand>
</feature>
<keyword evidence="17 18" id="KW-0170">Cobalt</keyword>
<evidence type="ECO:0000259" key="19">
    <source>
        <dbReference type="Pfam" id="PF01761"/>
    </source>
</evidence>
<evidence type="ECO:0000313" key="22">
    <source>
        <dbReference type="Proteomes" id="UP000001551"/>
    </source>
</evidence>
<keyword evidence="12 18" id="KW-0547">Nucleotide-binding</keyword>
<evidence type="ECO:0000256" key="14">
    <source>
        <dbReference type="ARBA" id="ARBA00023027"/>
    </source>
</evidence>
<evidence type="ECO:0000256" key="13">
    <source>
        <dbReference type="ARBA" id="ARBA00022833"/>
    </source>
</evidence>
<dbReference type="UniPathway" id="UPA00053">
    <property type="reaction ID" value="UER00085"/>
</dbReference>
<dbReference type="eggNOG" id="COG0337">
    <property type="taxonomic scope" value="Bacteria"/>
</dbReference>
<keyword evidence="9 18" id="KW-0963">Cytoplasm</keyword>
<dbReference type="PANTHER" id="PTHR43622">
    <property type="entry name" value="3-DEHYDROQUINATE SYNTHASE"/>
    <property type="match status" value="1"/>
</dbReference>
<gene>
    <name evidence="18" type="primary">aroB</name>
    <name evidence="21" type="ordered locus">Ethha_2658</name>
</gene>
<comment type="caution">
    <text evidence="18">Lacks conserved residue(s) required for the propagation of feature annotation.</text>
</comment>
<evidence type="ECO:0000256" key="5">
    <source>
        <dbReference type="ARBA" id="ARBA00004661"/>
    </source>
</evidence>
<reference evidence="21 22" key="1">
    <citation type="submission" date="2010-12" db="EMBL/GenBank/DDBJ databases">
        <title>Complete sequence of Ethanoligenens harbinense YUAN-3.</title>
        <authorList>
            <person name="Lucas S."/>
            <person name="Copeland A."/>
            <person name="Lapidus A."/>
            <person name="Cheng J.-F."/>
            <person name="Bruce D."/>
            <person name="Goodwin L."/>
            <person name="Pitluck S."/>
            <person name="Chertkov O."/>
            <person name="Misra M."/>
            <person name="Detter J.C."/>
            <person name="Han C."/>
            <person name="Tapia R."/>
            <person name="Land M."/>
            <person name="Hauser L."/>
            <person name="Jeffries C."/>
            <person name="Kyrpides N."/>
            <person name="Ivanova N."/>
            <person name="Mikhailova N."/>
            <person name="Wang A."/>
            <person name="Mouttaki H."/>
            <person name="He Z."/>
            <person name="Zhou J."/>
            <person name="Hemme C.L."/>
            <person name="Woyke T."/>
        </authorList>
    </citation>
    <scope>NUCLEOTIDE SEQUENCE [LARGE SCALE GENOMIC DNA]</scope>
    <source>
        <strain evidence="22">DSM 18485 / JCM 12961 / CGMCC 1.5033 / YUAN-3</strain>
    </source>
</reference>
<comment type="cofactor">
    <cofactor evidence="18">
        <name>Co(2+)</name>
        <dbReference type="ChEBI" id="CHEBI:48828"/>
    </cofactor>
    <cofactor evidence="18">
        <name>Zn(2+)</name>
        <dbReference type="ChEBI" id="CHEBI:29105"/>
    </cofactor>
    <text evidence="18">Binds 1 divalent metal cation per subunit. Can use either Co(2+) or Zn(2+).</text>
</comment>
<dbReference type="GO" id="GO:0009423">
    <property type="term" value="P:chorismate biosynthetic process"/>
    <property type="evidence" value="ECO:0007669"/>
    <property type="project" value="UniProtKB-UniRule"/>
</dbReference>
<dbReference type="KEGG" id="eha:Ethha_2658"/>
<dbReference type="Gene3D" id="1.20.1090.10">
    <property type="entry name" value="Dehydroquinate synthase-like - alpha domain"/>
    <property type="match status" value="1"/>
</dbReference>
<comment type="cofactor">
    <cofactor evidence="2 18">
        <name>NAD(+)</name>
        <dbReference type="ChEBI" id="CHEBI:57540"/>
    </cofactor>
</comment>
<dbReference type="Pfam" id="PF24621">
    <property type="entry name" value="DHQS_C"/>
    <property type="match status" value="1"/>
</dbReference>
<keyword evidence="22" id="KW-1185">Reference proteome</keyword>
<keyword evidence="16 18" id="KW-0456">Lyase</keyword>
<keyword evidence="14 18" id="KW-0520">NAD</keyword>
<dbReference type="Pfam" id="PF01761">
    <property type="entry name" value="DHQ_synthase"/>
    <property type="match status" value="1"/>
</dbReference>
<evidence type="ECO:0000256" key="9">
    <source>
        <dbReference type="ARBA" id="ARBA00022490"/>
    </source>
</evidence>
<dbReference type="EC" id="4.2.3.4" evidence="7 18"/>
<feature type="binding site" evidence="18">
    <location>
        <begin position="130"/>
        <end position="131"/>
    </location>
    <ligand>
        <name>NAD(+)</name>
        <dbReference type="ChEBI" id="CHEBI:57540"/>
    </ligand>
</feature>
<dbReference type="STRING" id="663278.Ethha_2658"/>
<dbReference type="InterPro" id="IPR030963">
    <property type="entry name" value="DHQ_synth_fam"/>
</dbReference>
<dbReference type="GO" id="GO:0000166">
    <property type="term" value="F:nucleotide binding"/>
    <property type="evidence" value="ECO:0007669"/>
    <property type="project" value="UniProtKB-KW"/>
</dbReference>
<evidence type="ECO:0000256" key="1">
    <source>
        <dbReference type="ARBA" id="ARBA00001393"/>
    </source>
</evidence>
<keyword evidence="10 18" id="KW-0028">Amino-acid biosynthesis</keyword>
<feature type="binding site" evidence="18">
    <location>
        <begin position="106"/>
        <end position="110"/>
    </location>
    <ligand>
        <name>NAD(+)</name>
        <dbReference type="ChEBI" id="CHEBI:57540"/>
    </ligand>
</feature>
<protein>
    <recommendedName>
        <fullName evidence="8 18">3-dehydroquinate synthase</fullName>
        <shortName evidence="18">DHQS</shortName>
        <ecNumber evidence="7 18">4.2.3.4</ecNumber>
    </recommendedName>
</protein>
<evidence type="ECO:0000256" key="16">
    <source>
        <dbReference type="ARBA" id="ARBA00023239"/>
    </source>
</evidence>
<dbReference type="Gene3D" id="3.40.50.1970">
    <property type="match status" value="1"/>
</dbReference>
<dbReference type="GO" id="GO:0009073">
    <property type="term" value="P:aromatic amino acid family biosynthetic process"/>
    <property type="evidence" value="ECO:0007669"/>
    <property type="project" value="UniProtKB-KW"/>
</dbReference>
<evidence type="ECO:0000259" key="20">
    <source>
        <dbReference type="Pfam" id="PF24621"/>
    </source>
</evidence>
<evidence type="ECO:0000256" key="7">
    <source>
        <dbReference type="ARBA" id="ARBA00013031"/>
    </source>
</evidence>
<name>E6U781_ETHHY</name>
<dbReference type="InterPro" id="IPR016037">
    <property type="entry name" value="DHQ_synth_AroB"/>
</dbReference>
<sequence>MADIIPVKTGRAYDIHLGRGILAETGRLAAGVARTRKAVIVTDTHVGPLYGARITASLEAAGFEAPLYAFEAGEASKNMRTLQALYRFFAQSDLTRADLVVALGGGVVGDAAGFAAATYMRGVDFIQVPTTLLAQVDSSVGGKTAVDLPEGKNLAGAFWQPRLVVCDPDVLDTLDDENFACGMGEVAKHACIRSRALYDRLLACGDIRAELPEIIAENVRIKRDVVEHDEREKGERMLLNFGHTLGHAIEKCLHYTGISHGAAVAAGMHLITLHAEQNGLTPPGTATRIDTLLKKYGLPTASPLPLEEVVHAALNDKKRAGGSIHLVLLKGIGDAFIHTVPVADLPAFFGLSA</sequence>
<comment type="cofactor">
    <cofactor evidence="3">
        <name>Zn(2+)</name>
        <dbReference type="ChEBI" id="CHEBI:29105"/>
    </cofactor>
</comment>
<dbReference type="CDD" id="cd08195">
    <property type="entry name" value="DHQS"/>
    <property type="match status" value="1"/>
</dbReference>
<evidence type="ECO:0000256" key="6">
    <source>
        <dbReference type="ARBA" id="ARBA00005412"/>
    </source>
</evidence>
<comment type="similarity">
    <text evidence="6 18">Belongs to the sugar phosphate cyclases superfamily. Dehydroquinate synthase family.</text>
</comment>
<comment type="catalytic activity">
    <reaction evidence="1 18">
        <text>7-phospho-2-dehydro-3-deoxy-D-arabino-heptonate = 3-dehydroquinate + phosphate</text>
        <dbReference type="Rhea" id="RHEA:21968"/>
        <dbReference type="ChEBI" id="CHEBI:32364"/>
        <dbReference type="ChEBI" id="CHEBI:43474"/>
        <dbReference type="ChEBI" id="CHEBI:58394"/>
        <dbReference type="EC" id="4.2.3.4"/>
    </reaction>
</comment>
<feature type="binding site" evidence="18">
    <location>
        <position position="243"/>
    </location>
    <ligand>
        <name>Zn(2+)</name>
        <dbReference type="ChEBI" id="CHEBI:29105"/>
    </ligand>
</feature>
<evidence type="ECO:0000256" key="12">
    <source>
        <dbReference type="ARBA" id="ARBA00022741"/>
    </source>
</evidence>
<evidence type="ECO:0000256" key="15">
    <source>
        <dbReference type="ARBA" id="ARBA00023141"/>
    </source>
</evidence>
<dbReference type="EMBL" id="CP002400">
    <property type="protein sequence ID" value="ADU28151.1"/>
    <property type="molecule type" value="Genomic_DNA"/>
</dbReference>
<accession>E6U781</accession>
<evidence type="ECO:0000256" key="8">
    <source>
        <dbReference type="ARBA" id="ARBA00017684"/>
    </source>
</evidence>
<comment type="function">
    <text evidence="18">Catalyzes the conversion of 3-deoxy-D-arabino-heptulosonate 7-phosphate (DAHP) to dehydroquinate (DHQ).</text>
</comment>
<dbReference type="FunFam" id="3.40.50.1970:FF:000007">
    <property type="entry name" value="Pentafunctional AROM polypeptide"/>
    <property type="match status" value="1"/>
</dbReference>
<dbReference type="GO" id="GO:0005737">
    <property type="term" value="C:cytoplasm"/>
    <property type="evidence" value="ECO:0007669"/>
    <property type="project" value="UniProtKB-SubCell"/>
</dbReference>
<dbReference type="HAMAP" id="MF_00110">
    <property type="entry name" value="DHQ_synthase"/>
    <property type="match status" value="1"/>
</dbReference>
<keyword evidence="15 18" id="KW-0057">Aromatic amino acid biosynthesis</keyword>
<keyword evidence="13 18" id="KW-0862">Zinc</keyword>
<dbReference type="PIRSF" id="PIRSF001455">
    <property type="entry name" value="DHQ_synth"/>
    <property type="match status" value="1"/>
</dbReference>
<feature type="binding site" evidence="18">
    <location>
        <position position="185"/>
    </location>
    <ligand>
        <name>Zn(2+)</name>
        <dbReference type="ChEBI" id="CHEBI:29105"/>
    </ligand>
</feature>
<dbReference type="SUPFAM" id="SSF56796">
    <property type="entry name" value="Dehydroquinate synthase-like"/>
    <property type="match status" value="1"/>
</dbReference>
<evidence type="ECO:0000256" key="3">
    <source>
        <dbReference type="ARBA" id="ARBA00001947"/>
    </source>
</evidence>
<evidence type="ECO:0000256" key="2">
    <source>
        <dbReference type="ARBA" id="ARBA00001911"/>
    </source>
</evidence>
<dbReference type="InterPro" id="IPR050071">
    <property type="entry name" value="Dehydroquinate_synthase"/>
</dbReference>
<evidence type="ECO:0000256" key="17">
    <source>
        <dbReference type="ARBA" id="ARBA00023285"/>
    </source>
</evidence>
<comment type="subcellular location">
    <subcellularLocation>
        <location evidence="4 18">Cytoplasm</location>
    </subcellularLocation>
</comment>
<dbReference type="InterPro" id="IPR030960">
    <property type="entry name" value="DHQS/DOIS_N"/>
</dbReference>
<evidence type="ECO:0000256" key="18">
    <source>
        <dbReference type="HAMAP-Rule" id="MF_00110"/>
    </source>
</evidence>
<proteinExistence type="inferred from homology"/>
<organism evidence="21 22">
    <name type="scientific">Ethanoligenens harbinense (strain DSM 18485 / JCM 12961 / CGMCC 1.5033 / YUAN-3)</name>
    <dbReference type="NCBI Taxonomy" id="663278"/>
    <lineage>
        <taxon>Bacteria</taxon>
        <taxon>Bacillati</taxon>
        <taxon>Bacillota</taxon>
        <taxon>Clostridia</taxon>
        <taxon>Eubacteriales</taxon>
        <taxon>Oscillospiraceae</taxon>
        <taxon>Ethanoligenens</taxon>
    </lineage>
</organism>
<dbReference type="HOGENOM" id="CLU_001201_0_1_9"/>
<feature type="binding site" evidence="18">
    <location>
        <position position="152"/>
    </location>
    <ligand>
        <name>NAD(+)</name>
        <dbReference type="ChEBI" id="CHEBI:57540"/>
    </ligand>
</feature>
<evidence type="ECO:0000313" key="21">
    <source>
        <dbReference type="EMBL" id="ADU28151.1"/>
    </source>
</evidence>
<dbReference type="RefSeq" id="WP_013486494.1">
    <property type="nucleotide sequence ID" value="NC_014828.1"/>
</dbReference>
<feature type="domain" description="3-dehydroquinate synthase N-terminal" evidence="19">
    <location>
        <begin position="69"/>
        <end position="179"/>
    </location>
</feature>
<evidence type="ECO:0000256" key="10">
    <source>
        <dbReference type="ARBA" id="ARBA00022605"/>
    </source>
</evidence>
<feature type="binding site" evidence="18">
    <location>
        <position position="143"/>
    </location>
    <ligand>
        <name>NAD(+)</name>
        <dbReference type="ChEBI" id="CHEBI:57540"/>
    </ligand>
</feature>
<dbReference type="InterPro" id="IPR056179">
    <property type="entry name" value="DHQS_C"/>
</dbReference>
<dbReference type="AlphaFoldDB" id="E6U781"/>
<evidence type="ECO:0000256" key="11">
    <source>
        <dbReference type="ARBA" id="ARBA00022723"/>
    </source>
</evidence>
<comment type="pathway">
    <text evidence="5 18">Metabolic intermediate biosynthesis; chorismate biosynthesis; chorismate from D-erythrose 4-phosphate and phosphoenolpyruvate: step 2/7.</text>
</comment>
<dbReference type="NCBIfam" id="TIGR01357">
    <property type="entry name" value="aroB"/>
    <property type="match status" value="1"/>
</dbReference>
<evidence type="ECO:0000256" key="4">
    <source>
        <dbReference type="ARBA" id="ARBA00004496"/>
    </source>
</evidence>
<dbReference type="GO" id="GO:0046872">
    <property type="term" value="F:metal ion binding"/>
    <property type="evidence" value="ECO:0007669"/>
    <property type="project" value="UniProtKB-KW"/>
</dbReference>
<dbReference type="GO" id="GO:0008652">
    <property type="term" value="P:amino acid biosynthetic process"/>
    <property type="evidence" value="ECO:0007669"/>
    <property type="project" value="UniProtKB-KW"/>
</dbReference>
<feature type="domain" description="3-dehydroquinate synthase C-terminal" evidence="20">
    <location>
        <begin position="182"/>
        <end position="318"/>
    </location>
</feature>
<dbReference type="GO" id="GO:0003856">
    <property type="term" value="F:3-dehydroquinate synthase activity"/>
    <property type="evidence" value="ECO:0007669"/>
    <property type="project" value="UniProtKB-UniRule"/>
</dbReference>
<dbReference type="Proteomes" id="UP000001551">
    <property type="component" value="Chromosome"/>
</dbReference>